<dbReference type="InterPro" id="IPR036770">
    <property type="entry name" value="Ankyrin_rpt-contain_sf"/>
</dbReference>
<feature type="repeat" description="ANK" evidence="3">
    <location>
        <begin position="109"/>
        <end position="141"/>
    </location>
</feature>
<dbReference type="PANTHER" id="PTHR24198:SF165">
    <property type="entry name" value="ANKYRIN REPEAT-CONTAINING PROTEIN-RELATED"/>
    <property type="match status" value="1"/>
</dbReference>
<feature type="repeat" description="ANK" evidence="3">
    <location>
        <begin position="178"/>
        <end position="210"/>
    </location>
</feature>
<reference evidence="4 5" key="1">
    <citation type="submission" date="2020-08" db="EMBL/GenBank/DDBJ databases">
        <title>Edaphobacter telluris sp. nov. and Acidobacterium dinghuensis sp. nov., two acidobacteria isolated from forest soil.</title>
        <authorList>
            <person name="Fu J."/>
            <person name="Qiu L."/>
        </authorList>
    </citation>
    <scope>NUCLEOTIDE SEQUENCE [LARGE SCALE GENOMIC DNA]</scope>
    <source>
        <strain evidence="4">4Y35</strain>
    </source>
</reference>
<keyword evidence="1" id="KW-0677">Repeat</keyword>
<keyword evidence="2 3" id="KW-0040">ANK repeat</keyword>
<dbReference type="SMART" id="SM00248">
    <property type="entry name" value="ANK"/>
    <property type="match status" value="5"/>
</dbReference>
<evidence type="ECO:0000256" key="1">
    <source>
        <dbReference type="ARBA" id="ARBA00022737"/>
    </source>
</evidence>
<dbReference type="RefSeq" id="WP_186743145.1">
    <property type="nucleotide sequence ID" value="NZ_CP060394.1"/>
</dbReference>
<dbReference type="SUPFAM" id="SSF48403">
    <property type="entry name" value="Ankyrin repeat"/>
    <property type="match status" value="1"/>
</dbReference>
<accession>A0A7G8BI20</accession>
<dbReference type="EMBL" id="CP060394">
    <property type="protein sequence ID" value="QNI32190.1"/>
    <property type="molecule type" value="Genomic_DNA"/>
</dbReference>
<dbReference type="PRINTS" id="PR01415">
    <property type="entry name" value="ANKYRIN"/>
</dbReference>
<gene>
    <name evidence="4" type="ORF">H7849_24910</name>
</gene>
<keyword evidence="5" id="KW-1185">Reference proteome</keyword>
<proteinExistence type="predicted"/>
<evidence type="ECO:0000313" key="5">
    <source>
        <dbReference type="Proteomes" id="UP000515312"/>
    </source>
</evidence>
<evidence type="ECO:0000256" key="2">
    <source>
        <dbReference type="ARBA" id="ARBA00023043"/>
    </source>
</evidence>
<dbReference type="AlphaFoldDB" id="A0A7G8BI20"/>
<name>A0A7G8BI20_9BACT</name>
<dbReference type="PANTHER" id="PTHR24198">
    <property type="entry name" value="ANKYRIN REPEAT AND PROTEIN KINASE DOMAIN-CONTAINING PROTEIN"/>
    <property type="match status" value="1"/>
</dbReference>
<evidence type="ECO:0000256" key="3">
    <source>
        <dbReference type="PROSITE-ProRule" id="PRU00023"/>
    </source>
</evidence>
<dbReference type="PROSITE" id="PS50297">
    <property type="entry name" value="ANK_REP_REGION"/>
    <property type="match status" value="2"/>
</dbReference>
<protein>
    <submittedName>
        <fullName evidence="4">Ankyrin repeat domain-containing protein</fullName>
    </submittedName>
</protein>
<organism evidence="4 5">
    <name type="scientific">Alloacidobacterium dinghuense</name>
    <dbReference type="NCBI Taxonomy" id="2763107"/>
    <lineage>
        <taxon>Bacteria</taxon>
        <taxon>Pseudomonadati</taxon>
        <taxon>Acidobacteriota</taxon>
        <taxon>Terriglobia</taxon>
        <taxon>Terriglobales</taxon>
        <taxon>Acidobacteriaceae</taxon>
        <taxon>Alloacidobacterium</taxon>
    </lineage>
</organism>
<dbReference type="Gene3D" id="1.25.40.20">
    <property type="entry name" value="Ankyrin repeat-containing domain"/>
    <property type="match status" value="1"/>
</dbReference>
<dbReference type="Proteomes" id="UP000515312">
    <property type="component" value="Chromosome"/>
</dbReference>
<feature type="repeat" description="ANK" evidence="3">
    <location>
        <begin position="144"/>
        <end position="177"/>
    </location>
</feature>
<dbReference type="KEGG" id="adin:H7849_24910"/>
<dbReference type="InterPro" id="IPR002110">
    <property type="entry name" value="Ankyrin_rpt"/>
</dbReference>
<evidence type="ECO:0000313" key="4">
    <source>
        <dbReference type="EMBL" id="QNI32190.1"/>
    </source>
</evidence>
<sequence>MQKLALKMQPMQSYTRRMSQHFFDLIRQGKTTEIAEAVEVQPSVAKSRDAQGISALMLSIYTQQPVIRDYLLAHLKDLDIFEAAATGDCGRLQQLIKEDAMSARAVSSDGWTPLHLAAAFAGPEPVTLLLEHGAHVHQFSHNPMHNQPLHACIALNHSLDVVAVLLECGADINATQHGGYTPLLQAAAAGRKDLVRLLLEHGARVDCICDRGKSPADYARERGHTEVAEILAEYAAHPA</sequence>
<dbReference type="Pfam" id="PF12796">
    <property type="entry name" value="Ank_2"/>
    <property type="match status" value="1"/>
</dbReference>
<dbReference type="Pfam" id="PF00023">
    <property type="entry name" value="Ank"/>
    <property type="match status" value="1"/>
</dbReference>
<dbReference type="PROSITE" id="PS50088">
    <property type="entry name" value="ANK_REPEAT"/>
    <property type="match status" value="3"/>
</dbReference>